<keyword evidence="3" id="KW-0269">Exonuclease</keyword>
<dbReference type="InterPro" id="IPR001279">
    <property type="entry name" value="Metallo-B-lactamas"/>
</dbReference>
<proteinExistence type="predicted"/>
<gene>
    <name evidence="3" type="ORF">GS398_11180</name>
</gene>
<keyword evidence="4" id="KW-1185">Reference proteome</keyword>
<dbReference type="Pfam" id="PF07521">
    <property type="entry name" value="RMMBL"/>
    <property type="match status" value="1"/>
</dbReference>
<keyword evidence="3" id="KW-0378">Hydrolase</keyword>
<dbReference type="AlphaFoldDB" id="A0A7K1XYQ0"/>
<comment type="caution">
    <text evidence="3">The sequence shown here is derived from an EMBL/GenBank/DDBJ whole genome shotgun (WGS) entry which is preliminary data.</text>
</comment>
<dbReference type="GO" id="GO:0004527">
    <property type="term" value="F:exonuclease activity"/>
    <property type="evidence" value="ECO:0007669"/>
    <property type="project" value="UniProtKB-KW"/>
</dbReference>
<sequence length="315" mass="35437">MIVPDFLVINENGIYCRPGNFYLDPQLPVQTAVISHAHNDHAVKGNRAVYCTPSTKTIMELRHAKNHATQFNTVGYREPFSIGDVTVTFIPAGHILGSAQVVMEYAGARYLYTGDVKLQADPTCEPAAFCKADVLITETTFADPAVSHPDQVSEIEKLSASPHNILLGAYSLGKSQRLISLLNRHCPEKTVLVHRNVLSINRVYESFGYPPGKYLPYSRKLIREAAKNYVYIVPPLTFNSYFRAKNVLRVFASGWKKLHHQNDITLLISDHADWNDILAIITEVEPKEVWTLHGDGRHLAHHFQDRPVVKILNKC</sequence>
<name>A0A7K1XYQ0_9SPHI</name>
<keyword evidence="3" id="KW-0540">Nuclease</keyword>
<reference evidence="3 4" key="1">
    <citation type="submission" date="2019-11" db="EMBL/GenBank/DDBJ databases">
        <title>Pedobacter sp. HMF7056 Genome sequencing and assembly.</title>
        <authorList>
            <person name="Kang H."/>
            <person name="Kim H."/>
            <person name="Joh K."/>
        </authorList>
    </citation>
    <scope>NUCLEOTIDE SEQUENCE [LARGE SCALE GENOMIC DNA]</scope>
    <source>
        <strain evidence="3 4">HMF7056</strain>
    </source>
</reference>
<dbReference type="Gene3D" id="3.60.15.10">
    <property type="entry name" value="Ribonuclease Z/Hydroxyacylglutathione hydrolase-like"/>
    <property type="match status" value="1"/>
</dbReference>
<evidence type="ECO:0000259" key="1">
    <source>
        <dbReference type="Pfam" id="PF07521"/>
    </source>
</evidence>
<evidence type="ECO:0000259" key="2">
    <source>
        <dbReference type="Pfam" id="PF12706"/>
    </source>
</evidence>
<evidence type="ECO:0000313" key="3">
    <source>
        <dbReference type="EMBL" id="MXV15869.1"/>
    </source>
</evidence>
<feature type="domain" description="Metallo-beta-lactamase" evidence="2">
    <location>
        <begin position="26"/>
        <end position="148"/>
    </location>
</feature>
<feature type="domain" description="Zn-dependent metallo-hydrolase RNA specificity" evidence="1">
    <location>
        <begin position="267"/>
        <end position="302"/>
    </location>
</feature>
<dbReference type="Pfam" id="PF12706">
    <property type="entry name" value="Lactamase_B_2"/>
    <property type="match status" value="1"/>
</dbReference>
<dbReference type="SUPFAM" id="SSF56281">
    <property type="entry name" value="Metallo-hydrolase/oxidoreductase"/>
    <property type="match status" value="1"/>
</dbReference>
<dbReference type="RefSeq" id="WP_160906838.1">
    <property type="nucleotide sequence ID" value="NZ_WVHS01000002.1"/>
</dbReference>
<dbReference type="InterPro" id="IPR050698">
    <property type="entry name" value="MBL"/>
</dbReference>
<accession>A0A7K1XYQ0</accession>
<evidence type="ECO:0000313" key="4">
    <source>
        <dbReference type="Proteomes" id="UP000451233"/>
    </source>
</evidence>
<dbReference type="EMBL" id="WVHS01000002">
    <property type="protein sequence ID" value="MXV15869.1"/>
    <property type="molecule type" value="Genomic_DNA"/>
</dbReference>
<dbReference type="Proteomes" id="UP000451233">
    <property type="component" value="Unassembled WGS sequence"/>
</dbReference>
<organism evidence="3 4">
    <name type="scientific">Hufsiella ginkgonis</name>
    <dbReference type="NCBI Taxonomy" id="2695274"/>
    <lineage>
        <taxon>Bacteria</taxon>
        <taxon>Pseudomonadati</taxon>
        <taxon>Bacteroidota</taxon>
        <taxon>Sphingobacteriia</taxon>
        <taxon>Sphingobacteriales</taxon>
        <taxon>Sphingobacteriaceae</taxon>
        <taxon>Hufsiella</taxon>
    </lineage>
</organism>
<dbReference type="InterPro" id="IPR011108">
    <property type="entry name" value="RMMBL"/>
</dbReference>
<dbReference type="GO" id="GO:0004521">
    <property type="term" value="F:RNA endonuclease activity"/>
    <property type="evidence" value="ECO:0007669"/>
    <property type="project" value="TreeGrafter"/>
</dbReference>
<protein>
    <submittedName>
        <fullName evidence="3">Exonuclease</fullName>
    </submittedName>
</protein>
<dbReference type="PANTHER" id="PTHR11203">
    <property type="entry name" value="CLEAVAGE AND POLYADENYLATION SPECIFICITY FACTOR FAMILY MEMBER"/>
    <property type="match status" value="1"/>
</dbReference>
<dbReference type="PANTHER" id="PTHR11203:SF49">
    <property type="entry name" value="BLL1145 PROTEIN"/>
    <property type="match status" value="1"/>
</dbReference>
<dbReference type="InterPro" id="IPR036866">
    <property type="entry name" value="RibonucZ/Hydroxyglut_hydro"/>
</dbReference>